<protein>
    <recommendedName>
        <fullName evidence="4">F-box domain-containing protein</fullName>
    </recommendedName>
</protein>
<organism evidence="2 3">
    <name type="scientific">Bionectria ochroleuca</name>
    <name type="common">Gliocladium roseum</name>
    <dbReference type="NCBI Taxonomy" id="29856"/>
    <lineage>
        <taxon>Eukaryota</taxon>
        <taxon>Fungi</taxon>
        <taxon>Dikarya</taxon>
        <taxon>Ascomycota</taxon>
        <taxon>Pezizomycotina</taxon>
        <taxon>Sordariomycetes</taxon>
        <taxon>Hypocreomycetidae</taxon>
        <taxon>Hypocreales</taxon>
        <taxon>Bionectriaceae</taxon>
        <taxon>Clonostachys</taxon>
    </lineage>
</organism>
<sequence length="546" mass="61741">MSHLLKLPTELLAYIMGMLVTSIGPSHIHKMLLVCKCLYEIALPLSVHVFRNTPPLSVGTGDCSGRRNAQFLRYILIDKPKLARLVKVIVIGNVRSSTSRRILPHCASTVSTHRELDIYAKRIRQAIEPVSRFVNTLDLCTAWTEDLRRGFSEAQLALIMLSCKKVRTLYIAQEDQLNIIPMVLDLSAHVNNLPYSHLPPAPFCNLEEVYCETGHRRTGRDLWDFTLRLMRLPRLRVYEAMLGDCSRVGDHFPDEPSRSSPVRDIVMNQSNITVEMVRGILGACKAVEKFELSKFIHNDKCASMCVCVRVAPGYHASLFNFVSARQVLRLILPHRHTLTYLRLVLHDSRARSMRLDDSWLVHMGPQLRELTALQTLEVEMESLIANDKFPPHEVFPRLVDCIPTNLVNLQIQNCNALSLEPAAELLGVVESGDTFTQLRQIRLLFDADSGVAQDVDLVLNSPTTTLSVVFQSHDCFVFDLGPTGTTANRNMPAVFSRVYAEDVRENWLALRGTVSPSDSKSKDPNKPVFPPKMRLDYRDEAVEYLM</sequence>
<dbReference type="EMBL" id="CABFNS010000837">
    <property type="protein sequence ID" value="VUC31895.1"/>
    <property type="molecule type" value="Genomic_DNA"/>
</dbReference>
<evidence type="ECO:0000313" key="2">
    <source>
        <dbReference type="EMBL" id="VUC31895.1"/>
    </source>
</evidence>
<keyword evidence="3" id="KW-1185">Reference proteome</keyword>
<gene>
    <name evidence="2" type="ORF">CLO192961_LOCUS315749</name>
</gene>
<comment type="caution">
    <text evidence="2">The sequence shown here is derived from an EMBL/GenBank/DDBJ whole genome shotgun (WGS) entry which is preliminary data.</text>
</comment>
<proteinExistence type="predicted"/>
<dbReference type="Proteomes" id="UP000766486">
    <property type="component" value="Unassembled WGS sequence"/>
</dbReference>
<evidence type="ECO:0000256" key="1">
    <source>
        <dbReference type="SAM" id="MobiDB-lite"/>
    </source>
</evidence>
<feature type="region of interest" description="Disordered" evidence="1">
    <location>
        <begin position="513"/>
        <end position="532"/>
    </location>
</feature>
<evidence type="ECO:0000313" key="3">
    <source>
        <dbReference type="Proteomes" id="UP000766486"/>
    </source>
</evidence>
<accession>A0ABY6UKW3</accession>
<reference evidence="2 3" key="1">
    <citation type="submission" date="2019-06" db="EMBL/GenBank/DDBJ databases">
        <authorList>
            <person name="Broberg M."/>
        </authorList>
    </citation>
    <scope>NUCLEOTIDE SEQUENCE [LARGE SCALE GENOMIC DNA]</scope>
</reference>
<evidence type="ECO:0008006" key="4">
    <source>
        <dbReference type="Google" id="ProtNLM"/>
    </source>
</evidence>
<name>A0ABY6UKW3_BIOOC</name>